<gene>
    <name evidence="1" type="ORF">COS99_08755</name>
</gene>
<reference evidence="1 2" key="1">
    <citation type="submission" date="2017-09" db="EMBL/GenBank/DDBJ databases">
        <title>Depth-based differentiation of microbial function through sediment-hosted aquifers and enrichment of novel symbionts in the deep terrestrial subsurface.</title>
        <authorList>
            <person name="Probst A.J."/>
            <person name="Ladd B."/>
            <person name="Jarett J.K."/>
            <person name="Geller-Mcgrath D.E."/>
            <person name="Sieber C.M."/>
            <person name="Emerson J.B."/>
            <person name="Anantharaman K."/>
            <person name="Thomas B.C."/>
            <person name="Malmstrom R."/>
            <person name="Stieglmeier M."/>
            <person name="Klingl A."/>
            <person name="Woyke T."/>
            <person name="Ryan C.M."/>
            <person name="Banfield J.F."/>
        </authorList>
    </citation>
    <scope>NUCLEOTIDE SEQUENCE [LARGE SCALE GENOMIC DNA]</scope>
    <source>
        <strain evidence="1">CG07_land_8_20_14_0_80_42_15</strain>
    </source>
</reference>
<comment type="caution">
    <text evidence="1">The sequence shown here is derived from an EMBL/GenBank/DDBJ whole genome shotgun (WGS) entry which is preliminary data.</text>
</comment>
<dbReference type="Proteomes" id="UP000230052">
    <property type="component" value="Unassembled WGS sequence"/>
</dbReference>
<name>A0A2J0KQ77_9BACT</name>
<proteinExistence type="predicted"/>
<evidence type="ECO:0000313" key="1">
    <source>
        <dbReference type="EMBL" id="PIU40798.1"/>
    </source>
</evidence>
<dbReference type="EMBL" id="PEWV01000078">
    <property type="protein sequence ID" value="PIU40798.1"/>
    <property type="molecule type" value="Genomic_DNA"/>
</dbReference>
<dbReference type="AlphaFoldDB" id="A0A2J0KQ77"/>
<protein>
    <submittedName>
        <fullName evidence="1">Uncharacterized protein</fullName>
    </submittedName>
</protein>
<organism evidence="1 2">
    <name type="scientific">Candidatus Aquitaenariimonas noxiae</name>
    <dbReference type="NCBI Taxonomy" id="1974741"/>
    <lineage>
        <taxon>Bacteria</taxon>
        <taxon>Pseudomonadati</taxon>
        <taxon>Candidatus Omnitrophota</taxon>
        <taxon>Candidatus Aquitaenariimonas</taxon>
    </lineage>
</organism>
<sequence length="106" mass="12196">MTYFPRPVLIDMDDMIAYWAYYDGKSLQKICPAECIYISSKEPKKYTIGINTFSNLPMLEISTLETKEITLNGRKYELSPSGGKESIILKNVQYGSYSLLNYFDKP</sequence>
<accession>A0A2J0KQ77</accession>
<evidence type="ECO:0000313" key="2">
    <source>
        <dbReference type="Proteomes" id="UP000230052"/>
    </source>
</evidence>